<dbReference type="GO" id="GO:0003700">
    <property type="term" value="F:DNA-binding transcription factor activity"/>
    <property type="evidence" value="ECO:0007669"/>
    <property type="project" value="InterPro"/>
</dbReference>
<evidence type="ECO:0000313" key="6">
    <source>
        <dbReference type="Proteomes" id="UP000231276"/>
    </source>
</evidence>
<dbReference type="EMBL" id="PCTS01000011">
    <property type="protein sequence ID" value="PIP86663.1"/>
    <property type="molecule type" value="Genomic_DNA"/>
</dbReference>
<dbReference type="InterPro" id="IPR051011">
    <property type="entry name" value="Metal_resp_trans_reg"/>
</dbReference>
<proteinExistence type="predicted"/>
<evidence type="ECO:0000256" key="2">
    <source>
        <dbReference type="ARBA" id="ARBA00023125"/>
    </source>
</evidence>
<gene>
    <name evidence="5" type="ORF">COW82_00840</name>
</gene>
<dbReference type="Proteomes" id="UP000231276">
    <property type="component" value="Unassembled WGS sequence"/>
</dbReference>
<dbReference type="InterPro" id="IPR036390">
    <property type="entry name" value="WH_DNA-bd_sf"/>
</dbReference>
<protein>
    <submittedName>
        <fullName evidence="5">Transcriptional regulator</fullName>
    </submittedName>
</protein>
<evidence type="ECO:0000256" key="3">
    <source>
        <dbReference type="ARBA" id="ARBA00023163"/>
    </source>
</evidence>
<dbReference type="GO" id="GO:0003677">
    <property type="term" value="F:DNA binding"/>
    <property type="evidence" value="ECO:0007669"/>
    <property type="project" value="UniProtKB-KW"/>
</dbReference>
<dbReference type="Pfam" id="PF01022">
    <property type="entry name" value="HTH_5"/>
    <property type="match status" value="1"/>
</dbReference>
<evidence type="ECO:0000256" key="1">
    <source>
        <dbReference type="ARBA" id="ARBA00023015"/>
    </source>
</evidence>
<reference evidence="5 6" key="1">
    <citation type="submission" date="2017-09" db="EMBL/GenBank/DDBJ databases">
        <title>Depth-based differentiation of microbial function through sediment-hosted aquifers and enrichment of novel symbionts in the deep terrestrial subsurface.</title>
        <authorList>
            <person name="Probst A.J."/>
            <person name="Ladd B."/>
            <person name="Jarett J.K."/>
            <person name="Geller-Mcgrath D.E."/>
            <person name="Sieber C.M."/>
            <person name="Emerson J.B."/>
            <person name="Anantharaman K."/>
            <person name="Thomas B.C."/>
            <person name="Malmstrom R."/>
            <person name="Stieglmeier M."/>
            <person name="Klingl A."/>
            <person name="Woyke T."/>
            <person name="Ryan C.M."/>
            <person name="Banfield J.F."/>
        </authorList>
    </citation>
    <scope>NUCLEOTIDE SEQUENCE [LARGE SCALE GENOMIC DNA]</scope>
    <source>
        <strain evidence="5">CG22_combo_CG10-13_8_21_14_all_43_18</strain>
    </source>
</reference>
<dbReference type="PANTHER" id="PTHR43132:SF2">
    <property type="entry name" value="ARSENICAL RESISTANCE OPERON REPRESSOR ARSR-RELATED"/>
    <property type="match status" value="1"/>
</dbReference>
<dbReference type="AlphaFoldDB" id="A0A2H0DWV9"/>
<dbReference type="InterPro" id="IPR036388">
    <property type="entry name" value="WH-like_DNA-bd_sf"/>
</dbReference>
<dbReference type="CDD" id="cd00090">
    <property type="entry name" value="HTH_ARSR"/>
    <property type="match status" value="1"/>
</dbReference>
<dbReference type="SMART" id="SM00418">
    <property type="entry name" value="HTH_ARSR"/>
    <property type="match status" value="1"/>
</dbReference>
<sequence length="100" mass="11156">MKILAENSRTARAIETFKILSSGTRFKIVTLLMKAGRDLCVNEIAEAIGMSHSATSHQLAKLEDKGIVRSFRMGQMICYEIERSAVTGELLTVVDQFIHK</sequence>
<evidence type="ECO:0000259" key="4">
    <source>
        <dbReference type="PROSITE" id="PS50987"/>
    </source>
</evidence>
<feature type="domain" description="HTH arsR-type" evidence="4">
    <location>
        <begin position="5"/>
        <end position="100"/>
    </location>
</feature>
<comment type="caution">
    <text evidence="5">The sequence shown here is derived from an EMBL/GenBank/DDBJ whole genome shotgun (WGS) entry which is preliminary data.</text>
</comment>
<dbReference type="SUPFAM" id="SSF46785">
    <property type="entry name" value="Winged helix' DNA-binding domain"/>
    <property type="match status" value="1"/>
</dbReference>
<dbReference type="NCBIfam" id="NF033788">
    <property type="entry name" value="HTH_metalloreg"/>
    <property type="match status" value="1"/>
</dbReference>
<organism evidence="5 6">
    <name type="scientific">Candidatus Campbellbacteria bacterium CG22_combo_CG10-13_8_21_14_all_43_18</name>
    <dbReference type="NCBI Taxonomy" id="1974530"/>
    <lineage>
        <taxon>Bacteria</taxon>
        <taxon>Candidatus Campbelliibacteriota</taxon>
    </lineage>
</organism>
<accession>A0A2H0DWV9</accession>
<dbReference type="InterPro" id="IPR011991">
    <property type="entry name" value="ArsR-like_HTH"/>
</dbReference>
<dbReference type="PANTHER" id="PTHR43132">
    <property type="entry name" value="ARSENICAL RESISTANCE OPERON REPRESSOR ARSR-RELATED"/>
    <property type="match status" value="1"/>
</dbReference>
<evidence type="ECO:0000313" key="5">
    <source>
        <dbReference type="EMBL" id="PIP86663.1"/>
    </source>
</evidence>
<name>A0A2H0DWV9_9BACT</name>
<dbReference type="Gene3D" id="1.10.10.10">
    <property type="entry name" value="Winged helix-like DNA-binding domain superfamily/Winged helix DNA-binding domain"/>
    <property type="match status" value="1"/>
</dbReference>
<dbReference type="PRINTS" id="PR00778">
    <property type="entry name" value="HTHARSR"/>
</dbReference>
<dbReference type="InterPro" id="IPR001845">
    <property type="entry name" value="HTH_ArsR_DNA-bd_dom"/>
</dbReference>
<dbReference type="PROSITE" id="PS50987">
    <property type="entry name" value="HTH_ARSR_2"/>
    <property type="match status" value="1"/>
</dbReference>
<keyword evidence="3" id="KW-0804">Transcription</keyword>
<keyword evidence="1" id="KW-0805">Transcription regulation</keyword>
<keyword evidence="2" id="KW-0238">DNA-binding</keyword>